<feature type="region of interest" description="Disordered" evidence="1">
    <location>
        <begin position="47"/>
        <end position="73"/>
    </location>
</feature>
<dbReference type="Proteomes" id="UP000033140">
    <property type="component" value="Unassembled WGS sequence"/>
</dbReference>
<organism evidence="2 3">
    <name type="scientific">Saitoella complicata (strain BCRC 22490 / CBS 7301 / JCM 7358 / NBRC 10748 / NRRL Y-17804)</name>
    <dbReference type="NCBI Taxonomy" id="698492"/>
    <lineage>
        <taxon>Eukaryota</taxon>
        <taxon>Fungi</taxon>
        <taxon>Dikarya</taxon>
        <taxon>Ascomycota</taxon>
        <taxon>Taphrinomycotina</taxon>
        <taxon>Taphrinomycotina incertae sedis</taxon>
        <taxon>Saitoella</taxon>
    </lineage>
</organism>
<dbReference type="AlphaFoldDB" id="A0A0E9NE41"/>
<evidence type="ECO:0000256" key="1">
    <source>
        <dbReference type="SAM" id="MobiDB-lite"/>
    </source>
</evidence>
<dbReference type="EMBL" id="BACD03000010">
    <property type="protein sequence ID" value="GAO47680.1"/>
    <property type="molecule type" value="Genomic_DNA"/>
</dbReference>
<reference evidence="2 3" key="2">
    <citation type="journal article" date="2014" name="J. Gen. Appl. Microbiol.">
        <title>The early diverging ascomycetous budding yeast Saitoella complicata has three histone deacetylases belonging to the Clr6, Hos2, and Rpd3 lineages.</title>
        <authorList>
            <person name="Nishida H."/>
            <person name="Matsumoto T."/>
            <person name="Kondo S."/>
            <person name="Hamamoto M."/>
            <person name="Yoshikawa H."/>
        </authorList>
    </citation>
    <scope>NUCLEOTIDE SEQUENCE [LARGE SCALE GENOMIC DNA]</scope>
    <source>
        <strain evidence="2 3">NRRL Y-17804</strain>
    </source>
</reference>
<evidence type="ECO:0000313" key="2">
    <source>
        <dbReference type="EMBL" id="GAO47680.1"/>
    </source>
</evidence>
<evidence type="ECO:0000313" key="3">
    <source>
        <dbReference type="Proteomes" id="UP000033140"/>
    </source>
</evidence>
<reference evidence="2 3" key="3">
    <citation type="journal article" date="2015" name="Genome Announc.">
        <title>Draft Genome Sequence of the Archiascomycetous Yeast Saitoella complicata.</title>
        <authorList>
            <person name="Yamauchi K."/>
            <person name="Kondo S."/>
            <person name="Hamamoto M."/>
            <person name="Takahashi Y."/>
            <person name="Ogura Y."/>
            <person name="Hayashi T."/>
            <person name="Nishida H."/>
        </authorList>
    </citation>
    <scope>NUCLEOTIDE SEQUENCE [LARGE SCALE GENOMIC DNA]</scope>
    <source>
        <strain evidence="2 3">NRRL Y-17804</strain>
    </source>
</reference>
<sequence length="129" mass="14526">MASRRRQSDVRLTHETSFQYQPLRKARITPPHTSQWQAMLGRLASHLEPTTPVPGPSIPKPLSAQLPNRQEAAGCESNEYSRRCFPRVHRISVPYSACAAVKFDRHGYPPRSAKSRVGSCSASHRIKDH</sequence>
<accession>A0A0E9NE41</accession>
<feature type="region of interest" description="Disordered" evidence="1">
    <location>
        <begin position="110"/>
        <end position="129"/>
    </location>
</feature>
<reference evidence="2 3" key="1">
    <citation type="journal article" date="2011" name="J. Gen. Appl. Microbiol.">
        <title>Draft genome sequencing of the enigmatic yeast Saitoella complicata.</title>
        <authorList>
            <person name="Nishida H."/>
            <person name="Hamamoto M."/>
            <person name="Sugiyama J."/>
        </authorList>
    </citation>
    <scope>NUCLEOTIDE SEQUENCE [LARGE SCALE GENOMIC DNA]</scope>
    <source>
        <strain evidence="2 3">NRRL Y-17804</strain>
    </source>
</reference>
<comment type="caution">
    <text evidence="2">The sequence shown here is derived from an EMBL/GenBank/DDBJ whole genome shotgun (WGS) entry which is preliminary data.</text>
</comment>
<name>A0A0E9NE41_SAICN</name>
<gene>
    <name evidence="2" type="ORF">G7K_1879-t1</name>
</gene>
<proteinExistence type="predicted"/>
<protein>
    <submittedName>
        <fullName evidence="2">Uncharacterized protein</fullName>
    </submittedName>
</protein>
<keyword evidence="3" id="KW-1185">Reference proteome</keyword>